<dbReference type="Gene3D" id="3.40.190.10">
    <property type="entry name" value="Periplasmic binding protein-like II"/>
    <property type="match status" value="2"/>
</dbReference>
<keyword evidence="5" id="KW-1185">Reference proteome</keyword>
<dbReference type="EMBL" id="JAQQLF010000022">
    <property type="protein sequence ID" value="MDC7718621.1"/>
    <property type="molecule type" value="Genomic_DNA"/>
</dbReference>
<sequence length="310" mass="33093">MKTRTLKLSLLGTLLAFALPAQALELNIGYQKSALNLASLKAQGTLEKQLKPLGVEVKWFEFQAGPPLLEAMNAGSVSIGMTGDSPPVFAQAAGADIVYIGQEPAKPESSAILVPANSAIKTLADLKGKRIAFTKGSSAHYLTVAALQHAKLAYTDITPVYLSPSEARAAFERGSVDAWTIWDPYYAAAQKAGGVRVLSTGKGLTGNNTFYLAQRAYAKANPKVIDVVFKALSANDDWLKSDAKKVAATLSGYTGLEAETYEAMLSRNPSYSVSYLQPGVDAQQQKVADAFFSLGLIPKAIKVKDAFWKP</sequence>
<dbReference type="InterPro" id="IPR010067">
    <property type="entry name" value="ABC_SsuA_sub-bd"/>
</dbReference>
<dbReference type="NCBIfam" id="NF008588">
    <property type="entry name" value="PRK11553.1"/>
    <property type="match status" value="1"/>
</dbReference>
<dbReference type="RefSeq" id="WP_272752858.1">
    <property type="nucleotide sequence ID" value="NZ_JAQQLF010000022.1"/>
</dbReference>
<proteinExistence type="inferred from homology"/>
<feature type="domain" description="Solute-binding protein family 3/N-terminal" evidence="3">
    <location>
        <begin position="25"/>
        <end position="242"/>
    </location>
</feature>
<dbReference type="SUPFAM" id="SSF53850">
    <property type="entry name" value="Periplasmic binding protein-like II"/>
    <property type="match status" value="1"/>
</dbReference>
<reference evidence="4 5" key="1">
    <citation type="submission" date="2023-01" db="EMBL/GenBank/DDBJ databases">
        <title>Novel species of the genus Vogesella isolated from rivers.</title>
        <authorList>
            <person name="Lu H."/>
        </authorList>
    </citation>
    <scope>NUCLEOTIDE SEQUENCE [LARGE SCALE GENOMIC DNA]</scope>
    <source>
        <strain evidence="4 5">DC21W</strain>
    </source>
</reference>
<organism evidence="4 5">
    <name type="scientific">Vogesella aquatica</name>
    <dbReference type="NCBI Taxonomy" id="2984206"/>
    <lineage>
        <taxon>Bacteria</taxon>
        <taxon>Pseudomonadati</taxon>
        <taxon>Pseudomonadota</taxon>
        <taxon>Betaproteobacteria</taxon>
        <taxon>Neisseriales</taxon>
        <taxon>Chromobacteriaceae</taxon>
        <taxon>Vogesella</taxon>
    </lineage>
</organism>
<evidence type="ECO:0000259" key="3">
    <source>
        <dbReference type="SMART" id="SM00062"/>
    </source>
</evidence>
<dbReference type="PANTHER" id="PTHR30024:SF42">
    <property type="entry name" value="ALIPHATIC SULFONATES-BINDING PROTEIN-RELATED"/>
    <property type="match status" value="1"/>
</dbReference>
<comment type="similarity">
    <text evidence="1">Belongs to the bacterial solute-binding protein SsuA/TauA family.</text>
</comment>
<dbReference type="CDD" id="cd13557">
    <property type="entry name" value="PBP2_SsuA"/>
    <property type="match status" value="1"/>
</dbReference>
<dbReference type="Proteomes" id="UP001219956">
    <property type="component" value="Unassembled WGS sequence"/>
</dbReference>
<dbReference type="Pfam" id="PF12974">
    <property type="entry name" value="Phosphonate-bd"/>
    <property type="match status" value="1"/>
</dbReference>
<evidence type="ECO:0000256" key="2">
    <source>
        <dbReference type="SAM" id="SignalP"/>
    </source>
</evidence>
<evidence type="ECO:0000256" key="1">
    <source>
        <dbReference type="ARBA" id="ARBA00010742"/>
    </source>
</evidence>
<dbReference type="InterPro" id="IPR001638">
    <property type="entry name" value="Solute-binding_3/MltF_N"/>
</dbReference>
<feature type="signal peptide" evidence="2">
    <location>
        <begin position="1"/>
        <end position="23"/>
    </location>
</feature>
<name>A0ABT5J1C1_9NEIS</name>
<protein>
    <submittedName>
        <fullName evidence="4">Sulfonate ABC transporter substrate-binding protein</fullName>
    </submittedName>
</protein>
<accession>A0ABT5J1C1</accession>
<dbReference type="NCBIfam" id="TIGR01728">
    <property type="entry name" value="SsuA_fam"/>
    <property type="match status" value="1"/>
</dbReference>
<dbReference type="PANTHER" id="PTHR30024">
    <property type="entry name" value="ALIPHATIC SULFONATES-BINDING PROTEIN-RELATED"/>
    <property type="match status" value="1"/>
</dbReference>
<comment type="caution">
    <text evidence="4">The sequence shown here is derived from an EMBL/GenBank/DDBJ whole genome shotgun (WGS) entry which is preliminary data.</text>
</comment>
<evidence type="ECO:0000313" key="4">
    <source>
        <dbReference type="EMBL" id="MDC7718621.1"/>
    </source>
</evidence>
<feature type="chain" id="PRO_5047019825" evidence="2">
    <location>
        <begin position="24"/>
        <end position="310"/>
    </location>
</feature>
<evidence type="ECO:0000313" key="5">
    <source>
        <dbReference type="Proteomes" id="UP001219956"/>
    </source>
</evidence>
<gene>
    <name evidence="4" type="ORF">PQU95_15545</name>
</gene>
<dbReference type="SMART" id="SM00062">
    <property type="entry name" value="PBPb"/>
    <property type="match status" value="1"/>
</dbReference>
<keyword evidence="2" id="KW-0732">Signal</keyword>